<reference evidence="2" key="1">
    <citation type="submission" date="2025-08" db="UniProtKB">
        <authorList>
            <consortium name="Ensembl"/>
        </authorList>
    </citation>
    <scope>IDENTIFICATION</scope>
</reference>
<dbReference type="GeneTree" id="ENSGT00940000178760"/>
<evidence type="ECO:0000256" key="1">
    <source>
        <dbReference type="ARBA" id="ARBA00023179"/>
    </source>
</evidence>
<reference evidence="2" key="2">
    <citation type="submission" date="2025-09" db="UniProtKB">
        <authorList>
            <consortium name="Ensembl"/>
        </authorList>
    </citation>
    <scope>IDENTIFICATION</scope>
</reference>
<dbReference type="Proteomes" id="UP000261360">
    <property type="component" value="Unplaced"/>
</dbReference>
<dbReference type="SUPFAM" id="SSF90250">
    <property type="entry name" value="Troponin coil-coiled subunits"/>
    <property type="match status" value="1"/>
</dbReference>
<dbReference type="InterPro" id="IPR001978">
    <property type="entry name" value="Troponin"/>
</dbReference>
<protein>
    <submittedName>
        <fullName evidence="2">Uncharacterized protein</fullName>
    </submittedName>
</protein>
<evidence type="ECO:0000313" key="3">
    <source>
        <dbReference type="Proteomes" id="UP000261360"/>
    </source>
</evidence>
<dbReference type="AlphaFoldDB" id="A0A3B4X4U8"/>
<dbReference type="Gene3D" id="6.10.250.180">
    <property type="match status" value="1"/>
</dbReference>
<dbReference type="Gene3D" id="1.20.5.350">
    <property type="match status" value="1"/>
</dbReference>
<dbReference type="Pfam" id="PF00992">
    <property type="entry name" value="Troponin"/>
    <property type="match status" value="1"/>
</dbReference>
<proteinExistence type="predicted"/>
<accession>A0A3B4X4U8</accession>
<dbReference type="Ensembl" id="ENSSLDT00000013119.1">
    <property type="protein sequence ID" value="ENSSLDP00000012659.1"/>
    <property type="gene ID" value="ENSSLDG00000010065.1"/>
</dbReference>
<name>A0A3B4X4U8_SERLL</name>
<dbReference type="GO" id="GO:0005861">
    <property type="term" value="C:troponin complex"/>
    <property type="evidence" value="ECO:0007669"/>
    <property type="project" value="InterPro"/>
</dbReference>
<dbReference type="STRING" id="1841481.ENSSLDP00000012659"/>
<sequence>SSDRGPEKMTSSRRHHLKSLMLQIAAGLIEQEKKDIEAAKQAYMAENCPAPDLSGDQAALMVRPRRHLRSNAAFRRHLVPTLTLNPTEAVGDWRKNIEDKADRKKMFESS</sequence>
<dbReference type="InterPro" id="IPR038077">
    <property type="entry name" value="Troponin_sf"/>
</dbReference>
<organism evidence="2 3">
    <name type="scientific">Seriola lalandi dorsalis</name>
    <dbReference type="NCBI Taxonomy" id="1841481"/>
    <lineage>
        <taxon>Eukaryota</taxon>
        <taxon>Metazoa</taxon>
        <taxon>Chordata</taxon>
        <taxon>Craniata</taxon>
        <taxon>Vertebrata</taxon>
        <taxon>Euteleostomi</taxon>
        <taxon>Actinopterygii</taxon>
        <taxon>Neopterygii</taxon>
        <taxon>Teleostei</taxon>
        <taxon>Neoteleostei</taxon>
        <taxon>Acanthomorphata</taxon>
        <taxon>Carangaria</taxon>
        <taxon>Carangiformes</taxon>
        <taxon>Carangidae</taxon>
        <taxon>Seriola</taxon>
    </lineage>
</organism>
<keyword evidence="1" id="KW-0514">Muscle protein</keyword>
<keyword evidence="3" id="KW-1185">Reference proteome</keyword>
<evidence type="ECO:0000313" key="2">
    <source>
        <dbReference type="Ensembl" id="ENSSLDP00000012659.1"/>
    </source>
</evidence>